<keyword evidence="5 8" id="KW-0648">Protein biosynthesis</keyword>
<dbReference type="Proteomes" id="UP000317257">
    <property type="component" value="Unassembled WGS sequence"/>
</dbReference>
<dbReference type="Pfam" id="PF03950">
    <property type="entry name" value="tRNA-synt_1c_C"/>
    <property type="match status" value="1"/>
</dbReference>
<feature type="compositionally biased region" description="Basic and acidic residues" evidence="9">
    <location>
        <begin position="111"/>
        <end position="122"/>
    </location>
</feature>
<keyword evidence="3 8" id="KW-0547">Nucleotide-binding</keyword>
<feature type="compositionally biased region" description="Basic and acidic residues" evidence="9">
    <location>
        <begin position="242"/>
        <end position="257"/>
    </location>
</feature>
<dbReference type="Gene3D" id="3.40.50.620">
    <property type="entry name" value="HUPs"/>
    <property type="match status" value="1"/>
</dbReference>
<evidence type="ECO:0000256" key="4">
    <source>
        <dbReference type="ARBA" id="ARBA00022840"/>
    </source>
</evidence>
<evidence type="ECO:0000313" key="12">
    <source>
        <dbReference type="EMBL" id="TWU73187.1"/>
    </source>
</evidence>
<evidence type="ECO:0000256" key="7">
    <source>
        <dbReference type="ARBA" id="ARBA00048270"/>
    </source>
</evidence>
<evidence type="ECO:0000259" key="10">
    <source>
        <dbReference type="Pfam" id="PF00749"/>
    </source>
</evidence>
<evidence type="ECO:0000256" key="9">
    <source>
        <dbReference type="SAM" id="MobiDB-lite"/>
    </source>
</evidence>
<evidence type="ECO:0000256" key="6">
    <source>
        <dbReference type="ARBA" id="ARBA00023146"/>
    </source>
</evidence>
<keyword evidence="2 8" id="KW-0436">Ligase</keyword>
<dbReference type="GO" id="GO:0006425">
    <property type="term" value="P:glutaminyl-tRNA aminoacylation"/>
    <property type="evidence" value="ECO:0007669"/>
    <property type="project" value="TreeGrafter"/>
</dbReference>
<evidence type="ECO:0000256" key="3">
    <source>
        <dbReference type="ARBA" id="ARBA00022741"/>
    </source>
</evidence>
<dbReference type="EC" id="6.1.1.18" evidence="1"/>
<evidence type="ECO:0000259" key="11">
    <source>
        <dbReference type="Pfam" id="PF03950"/>
    </source>
</evidence>
<dbReference type="EMBL" id="SBHS01000020">
    <property type="protein sequence ID" value="TWU73187.1"/>
    <property type="molecule type" value="Genomic_DNA"/>
</dbReference>
<dbReference type="GO" id="GO:0004819">
    <property type="term" value="F:glutamine-tRNA ligase activity"/>
    <property type="evidence" value="ECO:0007669"/>
    <property type="project" value="UniProtKB-EC"/>
</dbReference>
<evidence type="ECO:0000313" key="13">
    <source>
        <dbReference type="Proteomes" id="UP000317257"/>
    </source>
</evidence>
<feature type="domain" description="Glutamyl/glutaminyl-tRNA synthetase class Ib catalytic" evidence="10">
    <location>
        <begin position="80"/>
        <end position="397"/>
    </location>
</feature>
<dbReference type="Gene3D" id="2.40.240.10">
    <property type="entry name" value="Ribosomal Protein L25, Chain P"/>
    <property type="match status" value="2"/>
</dbReference>
<feature type="compositionally biased region" description="Basic and acidic residues" evidence="9">
    <location>
        <begin position="21"/>
        <end position="30"/>
    </location>
</feature>
<feature type="region of interest" description="Disordered" evidence="9">
    <location>
        <begin position="220"/>
        <end position="257"/>
    </location>
</feature>
<accession>A0A5C6G7Z6</accession>
<proteinExistence type="inferred from homology"/>
<dbReference type="Pfam" id="PF00749">
    <property type="entry name" value="tRNA-synt_1c"/>
    <property type="match status" value="1"/>
</dbReference>
<reference evidence="13" key="1">
    <citation type="submission" date="2018-12" db="EMBL/GenBank/DDBJ databases">
        <title>The complete genome of Metarhizium rileyi, a key fungal pathogen of Lepidoptera.</title>
        <authorList>
            <person name="Binneck E."/>
            <person name="Lastra C.C.L."/>
            <person name="Sosa-Gomez D.R."/>
        </authorList>
    </citation>
    <scope>NUCLEOTIDE SEQUENCE [LARGE SCALE GENOMIC DNA]</scope>
    <source>
        <strain evidence="13">Cep018-CH2</strain>
    </source>
</reference>
<dbReference type="InterPro" id="IPR050132">
    <property type="entry name" value="Gln/Glu-tRNA_Ligase"/>
</dbReference>
<dbReference type="InterPro" id="IPR020058">
    <property type="entry name" value="Glu/Gln-tRNA-synth_Ib_cat-dom"/>
</dbReference>
<feature type="region of interest" description="Disordered" evidence="9">
    <location>
        <begin position="108"/>
        <end position="128"/>
    </location>
</feature>
<evidence type="ECO:0000256" key="2">
    <source>
        <dbReference type="ARBA" id="ARBA00022598"/>
    </source>
</evidence>
<dbReference type="InterPro" id="IPR020056">
    <property type="entry name" value="Rbsml_bL25/Gln-tRNA_synth_N"/>
</dbReference>
<evidence type="ECO:0000256" key="5">
    <source>
        <dbReference type="ARBA" id="ARBA00022917"/>
    </source>
</evidence>
<keyword evidence="6 8" id="KW-0030">Aminoacyl-tRNA synthetase</keyword>
<name>A0A5C6G7Z6_METRR</name>
<dbReference type="PANTHER" id="PTHR43097">
    <property type="entry name" value="GLUTAMINE-TRNA LIGASE"/>
    <property type="match status" value="1"/>
</dbReference>
<dbReference type="SUPFAM" id="SSF52374">
    <property type="entry name" value="Nucleotidylyl transferase"/>
    <property type="match status" value="1"/>
</dbReference>
<feature type="compositionally biased region" description="Polar residues" evidence="9">
    <location>
        <begin position="7"/>
        <end position="20"/>
    </location>
</feature>
<comment type="catalytic activity">
    <reaction evidence="7">
        <text>tRNA(Gln) + L-glutamine + ATP = L-glutaminyl-tRNA(Gln) + AMP + diphosphate</text>
        <dbReference type="Rhea" id="RHEA:20121"/>
        <dbReference type="Rhea" id="RHEA-COMP:9662"/>
        <dbReference type="Rhea" id="RHEA-COMP:9681"/>
        <dbReference type="ChEBI" id="CHEBI:30616"/>
        <dbReference type="ChEBI" id="CHEBI:33019"/>
        <dbReference type="ChEBI" id="CHEBI:58359"/>
        <dbReference type="ChEBI" id="CHEBI:78442"/>
        <dbReference type="ChEBI" id="CHEBI:78521"/>
        <dbReference type="ChEBI" id="CHEBI:456215"/>
        <dbReference type="EC" id="6.1.1.18"/>
    </reaction>
</comment>
<comment type="similarity">
    <text evidence="8">Belongs to the class-I aminoacyl-tRNA synthetase family.</text>
</comment>
<gene>
    <name evidence="12" type="ORF">ED733_004110</name>
</gene>
<protein>
    <recommendedName>
        <fullName evidence="1">glutamine--tRNA ligase</fullName>
        <ecNumber evidence="1">6.1.1.18</ecNumber>
    </recommendedName>
</protein>
<evidence type="ECO:0000256" key="1">
    <source>
        <dbReference type="ARBA" id="ARBA00012836"/>
    </source>
</evidence>
<dbReference type="PANTHER" id="PTHR43097:SF4">
    <property type="entry name" value="GLUTAMINE--TRNA LIGASE"/>
    <property type="match status" value="1"/>
</dbReference>
<organism evidence="12 13">
    <name type="scientific">Metarhizium rileyi (strain RCEF 4871)</name>
    <name type="common">Nomuraea rileyi</name>
    <dbReference type="NCBI Taxonomy" id="1649241"/>
    <lineage>
        <taxon>Eukaryota</taxon>
        <taxon>Fungi</taxon>
        <taxon>Dikarya</taxon>
        <taxon>Ascomycota</taxon>
        <taxon>Pezizomycotina</taxon>
        <taxon>Sordariomycetes</taxon>
        <taxon>Hypocreomycetidae</taxon>
        <taxon>Hypocreales</taxon>
        <taxon>Clavicipitaceae</taxon>
        <taxon>Metarhizium</taxon>
    </lineage>
</organism>
<feature type="region of interest" description="Disordered" evidence="9">
    <location>
        <begin position="1"/>
        <end position="56"/>
    </location>
</feature>
<evidence type="ECO:0000256" key="8">
    <source>
        <dbReference type="RuleBase" id="RU363037"/>
    </source>
</evidence>
<dbReference type="GO" id="GO:0005829">
    <property type="term" value="C:cytosol"/>
    <property type="evidence" value="ECO:0007669"/>
    <property type="project" value="TreeGrafter"/>
</dbReference>
<dbReference type="SUPFAM" id="SSF50715">
    <property type="entry name" value="Ribosomal protein L25-like"/>
    <property type="match status" value="1"/>
</dbReference>
<dbReference type="GO" id="GO:0005524">
    <property type="term" value="F:ATP binding"/>
    <property type="evidence" value="ECO:0007669"/>
    <property type="project" value="UniProtKB-KW"/>
</dbReference>
<feature type="domain" description="Glutamyl/glutaminyl-tRNA synthetase class Ib anti-codon binding" evidence="11">
    <location>
        <begin position="405"/>
        <end position="510"/>
    </location>
</feature>
<dbReference type="InterPro" id="IPR011035">
    <property type="entry name" value="Ribosomal_bL25/Gln-tRNA_synth"/>
</dbReference>
<dbReference type="InterPro" id="IPR020059">
    <property type="entry name" value="Glu/Gln-tRNA-synth_Ib_codon-bd"/>
</dbReference>
<comment type="caution">
    <text evidence="12">The sequence shown here is derived from an EMBL/GenBank/DDBJ whole genome shotgun (WGS) entry which is preliminary data.</text>
</comment>
<keyword evidence="4 8" id="KW-0067">ATP-binding</keyword>
<dbReference type="InterPro" id="IPR014729">
    <property type="entry name" value="Rossmann-like_a/b/a_fold"/>
</dbReference>
<dbReference type="AlphaFoldDB" id="A0A5C6G7Z6"/>
<sequence>MTDQKESQSQAQLHPDQQTQPDREKTLTRAERKRSVKIRAQNSNETSHDLQLAPKPAEADTDFDAIFKPSSLAALCRDDNDYLHLGHAKAIAINSGFARTFGGKELTQLRTSKDKKTRHEQADPDPESTFVNSIKKTIWWLGFEPHAVATARDVFQILYDEAERLIGCERLYVCDCSAPKAKSQQDHGSKETTEHSCSKLDASTHLEKFRMMRNGEYKTATLKMKVERKGGAEGENEEKETEEGKRQKGKPSGREPTWELDAYRMVQGHHQTQNQWKIYPTYDFARFLSHKLERQGTLEFQLSRECYEWLNKRPKFHAQQREFCHLKLQGAYMSMPEMEALVKKKTIRGWNDPRLFTLAGLRRRGVPPGAILSFVNKLEVLASRSLVQMCVFEQSVRKYLERGVPRLMLVLDPVPVVINGTIDSEMCRSDIYFPGQKCSRGANKSKCFYTQCLTQTIYIDRSDFRERGSEGYFRLAPGNTVGLIQSPYRLKVVSYSKDTAGRVAEIQAVLDMGGPRPKGHIHWVPQESPKVEVRVHSALFNSDKLKPGGGLRDDVRPDSEKIYHDAYMSKAGFDKVFETRPWPKVPDHVEEDTPDTVRFQAMRIGYFALDSDTTNDRVVLNQIVSFKNDRRKTGTS</sequence>